<reference evidence="1 2" key="1">
    <citation type="submission" date="2017-02" db="EMBL/GenBank/DDBJ databases">
        <title>The new phylogeny of genus Mycobacterium.</title>
        <authorList>
            <person name="Tortoli E."/>
            <person name="Trovato A."/>
            <person name="Cirillo D.M."/>
        </authorList>
    </citation>
    <scope>NUCLEOTIDE SEQUENCE [LARGE SCALE GENOMIC DNA]</scope>
    <source>
        <strain evidence="1 2">DSM 45145</strain>
    </source>
</reference>
<organism evidence="1 2">
    <name type="scientific">Mycobacterium noviomagense</name>
    <dbReference type="NCBI Taxonomy" id="459858"/>
    <lineage>
        <taxon>Bacteria</taxon>
        <taxon>Bacillati</taxon>
        <taxon>Actinomycetota</taxon>
        <taxon>Actinomycetes</taxon>
        <taxon>Mycobacteriales</taxon>
        <taxon>Mycobacteriaceae</taxon>
        <taxon>Mycobacterium</taxon>
    </lineage>
</organism>
<dbReference type="Proteomes" id="UP000192374">
    <property type="component" value="Unassembled WGS sequence"/>
</dbReference>
<accession>A0ABX3SYA6</accession>
<gene>
    <name evidence="1" type="ORF">BST37_23000</name>
</gene>
<dbReference type="SUPFAM" id="SSF53756">
    <property type="entry name" value="UDP-Glycosyltransferase/glycogen phosphorylase"/>
    <property type="match status" value="1"/>
</dbReference>
<proteinExistence type="predicted"/>
<dbReference type="EMBL" id="MVIC01000175">
    <property type="protein sequence ID" value="ORB08304.1"/>
    <property type="molecule type" value="Genomic_DNA"/>
</dbReference>
<name>A0ABX3SYA6_9MYCO</name>
<feature type="non-terminal residue" evidence="1">
    <location>
        <position position="1"/>
    </location>
</feature>
<dbReference type="RefSeq" id="WP_211282095.1">
    <property type="nucleotide sequence ID" value="NZ_MVIC01000175.1"/>
</dbReference>
<keyword evidence="2" id="KW-1185">Reference proteome</keyword>
<comment type="caution">
    <text evidence="1">The sequence shown here is derived from an EMBL/GenBank/DDBJ whole genome shotgun (WGS) entry which is preliminary data.</text>
</comment>
<evidence type="ECO:0000313" key="1">
    <source>
        <dbReference type="EMBL" id="ORB08304.1"/>
    </source>
</evidence>
<sequence>ALLEALDRVRMQTLVLWPNIDAGSDHISKAIRVFRDRAEKSWLRVITNLSPEIYLRILAGAACAIGNSSSFVRDSTFFATPVV</sequence>
<evidence type="ECO:0000313" key="2">
    <source>
        <dbReference type="Proteomes" id="UP000192374"/>
    </source>
</evidence>
<feature type="non-terminal residue" evidence="1">
    <location>
        <position position="83"/>
    </location>
</feature>
<protein>
    <submittedName>
        <fullName evidence="1">UDP-N-acetylglucosamine 2-epimerase (Hydrolyzing)</fullName>
    </submittedName>
</protein>